<accession>A0A8X6YY97</accession>
<reference evidence="1" key="1">
    <citation type="submission" date="2020-08" db="EMBL/GenBank/DDBJ databases">
        <title>Multicomponent nature underlies the extraordinary mechanical properties of spider dragline silk.</title>
        <authorList>
            <person name="Kono N."/>
            <person name="Nakamura H."/>
            <person name="Mori M."/>
            <person name="Yoshida Y."/>
            <person name="Ohtoshi R."/>
            <person name="Malay A.D."/>
            <person name="Moran D.A.P."/>
            <person name="Tomita M."/>
            <person name="Numata K."/>
            <person name="Arakawa K."/>
        </authorList>
    </citation>
    <scope>NUCLEOTIDE SEQUENCE</scope>
</reference>
<protein>
    <submittedName>
        <fullName evidence="1">Uncharacterized protein</fullName>
    </submittedName>
</protein>
<dbReference type="EMBL" id="BMAV01022898">
    <property type="protein sequence ID" value="GFY78269.1"/>
    <property type="molecule type" value="Genomic_DNA"/>
</dbReference>
<dbReference type="AlphaFoldDB" id="A0A8X6YY97"/>
<comment type="caution">
    <text evidence="1">The sequence shown here is derived from an EMBL/GenBank/DDBJ whole genome shotgun (WGS) entry which is preliminary data.</text>
</comment>
<gene>
    <name evidence="1" type="ORF">TNIN_124561</name>
</gene>
<dbReference type="Proteomes" id="UP000886998">
    <property type="component" value="Unassembled WGS sequence"/>
</dbReference>
<evidence type="ECO:0000313" key="1">
    <source>
        <dbReference type="EMBL" id="GFY78269.1"/>
    </source>
</evidence>
<evidence type="ECO:0000313" key="2">
    <source>
        <dbReference type="Proteomes" id="UP000886998"/>
    </source>
</evidence>
<sequence>MHKFHTREIELNLKFRSSHDVEVRKVEYQLRCFPAYLKSVPARSDGIRICGCLYKGYQTENLKDEQASPPNTPVLLVLPDQLLP</sequence>
<keyword evidence="2" id="KW-1185">Reference proteome</keyword>
<proteinExistence type="predicted"/>
<name>A0A8X6YY97_9ARAC</name>
<organism evidence="1 2">
    <name type="scientific">Trichonephila inaurata madagascariensis</name>
    <dbReference type="NCBI Taxonomy" id="2747483"/>
    <lineage>
        <taxon>Eukaryota</taxon>
        <taxon>Metazoa</taxon>
        <taxon>Ecdysozoa</taxon>
        <taxon>Arthropoda</taxon>
        <taxon>Chelicerata</taxon>
        <taxon>Arachnida</taxon>
        <taxon>Araneae</taxon>
        <taxon>Araneomorphae</taxon>
        <taxon>Entelegynae</taxon>
        <taxon>Araneoidea</taxon>
        <taxon>Nephilidae</taxon>
        <taxon>Trichonephila</taxon>
        <taxon>Trichonephila inaurata</taxon>
    </lineage>
</organism>